<dbReference type="InterPro" id="IPR035919">
    <property type="entry name" value="EAL_sf"/>
</dbReference>
<dbReference type="RefSeq" id="WP_310362904.1">
    <property type="nucleotide sequence ID" value="NZ_JAVDYB010000001.1"/>
</dbReference>
<dbReference type="SMART" id="SM00052">
    <property type="entry name" value="EAL"/>
    <property type="match status" value="1"/>
</dbReference>
<dbReference type="Proteomes" id="UP001183643">
    <property type="component" value="Unassembled WGS sequence"/>
</dbReference>
<evidence type="ECO:0000259" key="2">
    <source>
        <dbReference type="PROSITE" id="PS50883"/>
    </source>
</evidence>
<protein>
    <submittedName>
        <fullName evidence="4">Diguanylate cyclase (GGDEF)-like protein</fullName>
    </submittedName>
</protein>
<feature type="transmembrane region" description="Helical" evidence="1">
    <location>
        <begin position="100"/>
        <end position="121"/>
    </location>
</feature>
<dbReference type="PANTHER" id="PTHR44757:SF2">
    <property type="entry name" value="BIOFILM ARCHITECTURE MAINTENANCE PROTEIN MBAA"/>
    <property type="match status" value="1"/>
</dbReference>
<dbReference type="PROSITE" id="PS50887">
    <property type="entry name" value="GGDEF"/>
    <property type="match status" value="1"/>
</dbReference>
<dbReference type="InterPro" id="IPR001633">
    <property type="entry name" value="EAL_dom"/>
</dbReference>
<keyword evidence="1" id="KW-1133">Transmembrane helix</keyword>
<feature type="domain" description="EAL" evidence="2">
    <location>
        <begin position="499"/>
        <end position="751"/>
    </location>
</feature>
<keyword evidence="1" id="KW-0812">Transmembrane</keyword>
<reference evidence="4" key="1">
    <citation type="submission" date="2023-07" db="EMBL/GenBank/DDBJ databases">
        <title>Sequencing the genomes of 1000 actinobacteria strains.</title>
        <authorList>
            <person name="Klenk H.-P."/>
        </authorList>
    </citation>
    <scope>NUCLEOTIDE SEQUENCE</scope>
    <source>
        <strain evidence="4">DSM 44707</strain>
    </source>
</reference>
<dbReference type="EMBL" id="JAVDYB010000001">
    <property type="protein sequence ID" value="MDR7273894.1"/>
    <property type="molecule type" value="Genomic_DNA"/>
</dbReference>
<evidence type="ECO:0000259" key="3">
    <source>
        <dbReference type="PROSITE" id="PS50887"/>
    </source>
</evidence>
<dbReference type="CDD" id="cd01948">
    <property type="entry name" value="EAL"/>
    <property type="match status" value="1"/>
</dbReference>
<feature type="transmembrane region" description="Helical" evidence="1">
    <location>
        <begin position="12"/>
        <end position="32"/>
    </location>
</feature>
<feature type="domain" description="GGDEF" evidence="3">
    <location>
        <begin position="357"/>
        <end position="490"/>
    </location>
</feature>
<feature type="transmembrane region" description="Helical" evidence="1">
    <location>
        <begin position="133"/>
        <end position="152"/>
    </location>
</feature>
<dbReference type="SUPFAM" id="SSF141868">
    <property type="entry name" value="EAL domain-like"/>
    <property type="match status" value="1"/>
</dbReference>
<accession>A0AAE3YK60</accession>
<dbReference type="AlphaFoldDB" id="A0AAE3YK60"/>
<sequence>MTSADSRGGVRFAVAAAAVAALFQTLLLIWPASGAAPMGQAVLCAALGWAVVVYLRAARGRRHGRFWMWAIAAAGLVLWLASNVMMLAAEATGRHLVPHAVVALPTLVMFACAFTALLMLPTAPEGWAGKLRMTLDGVQISTALLMPGWILAVEPALHGDTFQWVSISYTIGSLAVLAVALLLLSGAQGQPALGMLSGAVSLAAIYNLIATYLTINTSLAPDRYLDGLMLLVILLVAGTPRMPLGTGTDTAWTPRPVVGGWLMPYLPAVGSLTIGLAHVLAARHFDLVVVGLAALMIVAILTRQGLSLWMTARLTAELTEQRQRLAHQAAHDPLTGLANRSVFAERLAAALAPGGDGVPALLMVDLDGFKAVNDTLGHGAGDTLLIEVSRRLAALTRGGDTVARLGGDEFAVLLADADADTAAGLAERLLAELTRPVRVDNGDASVGASIGITLSGTDYLDDPGRMLRDADLALYAAKADGKGRHRFADEALIAESLHRLELDGELRNALLRDELRIHYQPVVDLGTGRLTGAEALLRWQHPQRGLLPPAMFLPAAEANGLLPEIDRWVLHQAARQGREWQGDAGFSVSVNVTAGHVLSGRLVQDVREALHGSGLPAERLVLELTETSLLYDLAGAAVTLTELADMGVRVALDDFGTGYASLSYLQNLPIHAIKIDRSFVQRLGDDSTSSAVTQALVNLAETLGISQIAEGVETPDQLDRLRGLQCAFGQGFFFSNPLPPEELSKVLADERAAATPS</sequence>
<dbReference type="Gene3D" id="3.30.70.270">
    <property type="match status" value="1"/>
</dbReference>
<feature type="transmembrane region" description="Helical" evidence="1">
    <location>
        <begin position="256"/>
        <end position="281"/>
    </location>
</feature>
<keyword evidence="1" id="KW-0472">Membrane</keyword>
<dbReference type="NCBIfam" id="TIGR00254">
    <property type="entry name" value="GGDEF"/>
    <property type="match status" value="1"/>
</dbReference>
<evidence type="ECO:0000313" key="4">
    <source>
        <dbReference type="EMBL" id="MDR7273894.1"/>
    </source>
</evidence>
<dbReference type="Gene3D" id="3.20.20.450">
    <property type="entry name" value="EAL domain"/>
    <property type="match status" value="1"/>
</dbReference>
<evidence type="ECO:0000313" key="5">
    <source>
        <dbReference type="Proteomes" id="UP001183643"/>
    </source>
</evidence>
<name>A0AAE3YK60_9ACTN</name>
<feature type="transmembrane region" description="Helical" evidence="1">
    <location>
        <begin position="287"/>
        <end position="306"/>
    </location>
</feature>
<dbReference type="SUPFAM" id="SSF55073">
    <property type="entry name" value="Nucleotide cyclase"/>
    <property type="match status" value="1"/>
</dbReference>
<organism evidence="4 5">
    <name type="scientific">Catenuloplanes atrovinosus</name>
    <dbReference type="NCBI Taxonomy" id="137266"/>
    <lineage>
        <taxon>Bacteria</taxon>
        <taxon>Bacillati</taxon>
        <taxon>Actinomycetota</taxon>
        <taxon>Actinomycetes</taxon>
        <taxon>Micromonosporales</taxon>
        <taxon>Micromonosporaceae</taxon>
        <taxon>Catenuloplanes</taxon>
    </lineage>
</organism>
<dbReference type="PANTHER" id="PTHR44757">
    <property type="entry name" value="DIGUANYLATE CYCLASE DGCP"/>
    <property type="match status" value="1"/>
</dbReference>
<dbReference type="InterPro" id="IPR052155">
    <property type="entry name" value="Biofilm_reg_signaling"/>
</dbReference>
<dbReference type="InterPro" id="IPR043128">
    <property type="entry name" value="Rev_trsase/Diguanyl_cyclase"/>
</dbReference>
<feature type="transmembrane region" description="Helical" evidence="1">
    <location>
        <begin position="196"/>
        <end position="215"/>
    </location>
</feature>
<feature type="transmembrane region" description="Helical" evidence="1">
    <location>
        <begin position="38"/>
        <end position="55"/>
    </location>
</feature>
<proteinExistence type="predicted"/>
<dbReference type="PROSITE" id="PS50883">
    <property type="entry name" value="EAL"/>
    <property type="match status" value="1"/>
</dbReference>
<dbReference type="Pfam" id="PF00990">
    <property type="entry name" value="GGDEF"/>
    <property type="match status" value="1"/>
</dbReference>
<dbReference type="Pfam" id="PF00563">
    <property type="entry name" value="EAL"/>
    <property type="match status" value="1"/>
</dbReference>
<feature type="transmembrane region" description="Helical" evidence="1">
    <location>
        <begin position="67"/>
        <end position="88"/>
    </location>
</feature>
<dbReference type="CDD" id="cd01949">
    <property type="entry name" value="GGDEF"/>
    <property type="match status" value="1"/>
</dbReference>
<gene>
    <name evidence="4" type="ORF">J2S41_000672</name>
</gene>
<feature type="transmembrane region" description="Helical" evidence="1">
    <location>
        <begin position="164"/>
        <end position="184"/>
    </location>
</feature>
<evidence type="ECO:0000256" key="1">
    <source>
        <dbReference type="SAM" id="Phobius"/>
    </source>
</evidence>
<keyword evidence="5" id="KW-1185">Reference proteome</keyword>
<dbReference type="InterPro" id="IPR000160">
    <property type="entry name" value="GGDEF_dom"/>
</dbReference>
<comment type="caution">
    <text evidence="4">The sequence shown here is derived from an EMBL/GenBank/DDBJ whole genome shotgun (WGS) entry which is preliminary data.</text>
</comment>
<dbReference type="SMART" id="SM00267">
    <property type="entry name" value="GGDEF"/>
    <property type="match status" value="1"/>
</dbReference>
<dbReference type="InterPro" id="IPR029787">
    <property type="entry name" value="Nucleotide_cyclase"/>
</dbReference>